<proteinExistence type="predicted"/>
<dbReference type="InterPro" id="IPR016768">
    <property type="entry name" value="UCP019883"/>
</dbReference>
<evidence type="ECO:0000256" key="1">
    <source>
        <dbReference type="SAM" id="Phobius"/>
    </source>
</evidence>
<dbReference type="Proteomes" id="UP000197424">
    <property type="component" value="Chromosome"/>
</dbReference>
<protein>
    <submittedName>
        <fullName evidence="2">Membrane protein</fullName>
    </submittedName>
</protein>
<feature type="transmembrane region" description="Helical" evidence="1">
    <location>
        <begin position="35"/>
        <end position="57"/>
    </location>
</feature>
<keyword evidence="1" id="KW-1133">Transmembrane helix</keyword>
<dbReference type="RefSeq" id="WP_012696068.1">
    <property type="nucleotide sequence ID" value="NZ_CP022115.1"/>
</dbReference>
<accession>A0A248LG04</accession>
<feature type="transmembrane region" description="Helical" evidence="1">
    <location>
        <begin position="6"/>
        <end position="23"/>
    </location>
</feature>
<dbReference type="AlphaFoldDB" id="A0A248LG04"/>
<gene>
    <name evidence="2" type="ORF">LHGZ1_0574</name>
</gene>
<keyword evidence="1" id="KW-0812">Transmembrane</keyword>
<keyword evidence="1" id="KW-0472">Membrane</keyword>
<evidence type="ECO:0000313" key="3">
    <source>
        <dbReference type="Proteomes" id="UP000197424"/>
    </source>
</evidence>
<name>A0A248LG04_9NEIS</name>
<dbReference type="OrthoDB" id="5785537at2"/>
<dbReference type="PIRSF" id="PIRSF019883">
    <property type="entry name" value="UCP019883"/>
    <property type="match status" value="1"/>
</dbReference>
<feature type="transmembrane region" description="Helical" evidence="1">
    <location>
        <begin position="69"/>
        <end position="93"/>
    </location>
</feature>
<organism evidence="2 3">
    <name type="scientific">Laribacter hongkongensis</name>
    <dbReference type="NCBI Taxonomy" id="168471"/>
    <lineage>
        <taxon>Bacteria</taxon>
        <taxon>Pseudomonadati</taxon>
        <taxon>Pseudomonadota</taxon>
        <taxon>Betaproteobacteria</taxon>
        <taxon>Neisseriales</taxon>
        <taxon>Aquaspirillaceae</taxon>
        <taxon>Laribacter</taxon>
    </lineage>
</organism>
<dbReference type="Pfam" id="PF10993">
    <property type="entry name" value="DUF2818"/>
    <property type="match status" value="1"/>
</dbReference>
<evidence type="ECO:0000313" key="2">
    <source>
        <dbReference type="EMBL" id="ASJ23405.1"/>
    </source>
</evidence>
<sequence>MTSSVAALLIVAFVAANLPFILSRPLGVLARPRKAFGWHLLELVLMFGLTALLAFWLEGRQSPPHAQNWQFWVTNLALFLVFAFPGFVGRYFWHRRAAR</sequence>
<dbReference type="GeneID" id="75108928"/>
<reference evidence="3" key="1">
    <citation type="submission" date="2017-06" db="EMBL/GenBank/DDBJ databases">
        <title>Whole genome sequence of Laribacter hongkongensis LHGZ1.</title>
        <authorList>
            <person name="Chen D."/>
            <person name="Wu H."/>
            <person name="Chen J."/>
        </authorList>
    </citation>
    <scope>NUCLEOTIDE SEQUENCE [LARGE SCALE GENOMIC DNA]</scope>
    <source>
        <strain evidence="3">LHGZ1</strain>
    </source>
</reference>
<dbReference type="EMBL" id="CP022115">
    <property type="protein sequence ID" value="ASJ23405.1"/>
    <property type="molecule type" value="Genomic_DNA"/>
</dbReference>